<reference evidence="1" key="2">
    <citation type="journal article" date="2007" name="Science">
        <title>Draft genome sequence of the sexually transmitted pathogen Trichomonas vaginalis.</title>
        <authorList>
            <person name="Carlton J.M."/>
            <person name="Hirt R.P."/>
            <person name="Silva J.C."/>
            <person name="Delcher A.L."/>
            <person name="Schatz M."/>
            <person name="Zhao Q."/>
            <person name="Wortman J.R."/>
            <person name="Bidwell S.L."/>
            <person name="Alsmark U.C.M."/>
            <person name="Besteiro S."/>
            <person name="Sicheritz-Ponten T."/>
            <person name="Noel C.J."/>
            <person name="Dacks J.B."/>
            <person name="Foster P.G."/>
            <person name="Simillion C."/>
            <person name="Van de Peer Y."/>
            <person name="Miranda-Saavedra D."/>
            <person name="Barton G.J."/>
            <person name="Westrop G.D."/>
            <person name="Mueller S."/>
            <person name="Dessi D."/>
            <person name="Fiori P.L."/>
            <person name="Ren Q."/>
            <person name="Paulsen I."/>
            <person name="Zhang H."/>
            <person name="Bastida-Corcuera F.D."/>
            <person name="Simoes-Barbosa A."/>
            <person name="Brown M.T."/>
            <person name="Hayes R.D."/>
            <person name="Mukherjee M."/>
            <person name="Okumura C.Y."/>
            <person name="Schneider R."/>
            <person name="Smith A.J."/>
            <person name="Vanacova S."/>
            <person name="Villalvazo M."/>
            <person name="Haas B.J."/>
            <person name="Pertea M."/>
            <person name="Feldblyum T.V."/>
            <person name="Utterback T.R."/>
            <person name="Shu C.L."/>
            <person name="Osoegawa K."/>
            <person name="de Jong P.J."/>
            <person name="Hrdy I."/>
            <person name="Horvathova L."/>
            <person name="Zubacova Z."/>
            <person name="Dolezal P."/>
            <person name="Malik S.B."/>
            <person name="Logsdon J.M. Jr."/>
            <person name="Henze K."/>
            <person name="Gupta A."/>
            <person name="Wang C.C."/>
            <person name="Dunne R.L."/>
            <person name="Upcroft J.A."/>
            <person name="Upcroft P."/>
            <person name="White O."/>
            <person name="Salzberg S.L."/>
            <person name="Tang P."/>
            <person name="Chiu C.-H."/>
            <person name="Lee Y.-S."/>
            <person name="Embley T.M."/>
            <person name="Coombs G.H."/>
            <person name="Mottram J.C."/>
            <person name="Tachezy J."/>
            <person name="Fraser-Liggett C.M."/>
            <person name="Johnson P.J."/>
        </authorList>
    </citation>
    <scope>NUCLEOTIDE SEQUENCE [LARGE SCALE GENOMIC DNA]</scope>
    <source>
        <strain evidence="1">G3</strain>
    </source>
</reference>
<proteinExistence type="predicted"/>
<organism evidence="1 2">
    <name type="scientific">Trichomonas vaginalis (strain ATCC PRA-98 / G3)</name>
    <dbReference type="NCBI Taxonomy" id="412133"/>
    <lineage>
        <taxon>Eukaryota</taxon>
        <taxon>Metamonada</taxon>
        <taxon>Parabasalia</taxon>
        <taxon>Trichomonadida</taxon>
        <taxon>Trichomonadidae</taxon>
        <taxon>Trichomonas</taxon>
    </lineage>
</organism>
<gene>
    <name evidence="1" type="ORF">TVAG_396240</name>
</gene>
<dbReference type="EMBL" id="DS113475">
    <property type="protein sequence ID" value="EAY04438.1"/>
    <property type="molecule type" value="Genomic_DNA"/>
</dbReference>
<dbReference type="KEGG" id="tva:4762299"/>
<sequence>MSDQDIHPNKYGEVRDKFKYYIDSYNALYQLKTEKEEELNKIYKMIQTELIDSEKRLPQILIKDIFDIIPYNNRYTKSYLYLAKLISDDYHILEVRNVDLFQTYCFTKNMELN</sequence>
<dbReference type="InParanoid" id="A2ESD5"/>
<evidence type="ECO:0000313" key="1">
    <source>
        <dbReference type="EMBL" id="EAY04438.1"/>
    </source>
</evidence>
<dbReference type="Proteomes" id="UP000001542">
    <property type="component" value="Unassembled WGS sequence"/>
</dbReference>
<dbReference type="AlphaFoldDB" id="A2ESD5"/>
<protein>
    <submittedName>
        <fullName evidence="1">Uncharacterized protein</fullName>
    </submittedName>
</protein>
<dbReference type="PANTHER" id="PTHR24182">
    <property type="entry name" value="ANKYRIN REPEAT AND SOCS BOX CONTAINING 4"/>
    <property type="match status" value="1"/>
</dbReference>
<reference evidence="1" key="1">
    <citation type="submission" date="2006-10" db="EMBL/GenBank/DDBJ databases">
        <authorList>
            <person name="Amadeo P."/>
            <person name="Zhao Q."/>
            <person name="Wortman J."/>
            <person name="Fraser-Liggett C."/>
            <person name="Carlton J."/>
        </authorList>
    </citation>
    <scope>NUCLEOTIDE SEQUENCE</scope>
    <source>
        <strain evidence="1">G3</strain>
    </source>
</reference>
<dbReference type="PANTHER" id="PTHR24182:SF13">
    <property type="entry name" value="LD18443P"/>
    <property type="match status" value="1"/>
</dbReference>
<dbReference type="RefSeq" id="XP_001316661.1">
    <property type="nucleotide sequence ID" value="XM_001316626.1"/>
</dbReference>
<accession>A2ESD5</accession>
<name>A2ESD5_TRIV3</name>
<dbReference type="VEuPathDB" id="TrichDB:TVAGG3_0883180"/>
<keyword evidence="2" id="KW-1185">Reference proteome</keyword>
<evidence type="ECO:0000313" key="2">
    <source>
        <dbReference type="Proteomes" id="UP000001542"/>
    </source>
</evidence>